<evidence type="ECO:0000256" key="1">
    <source>
        <dbReference type="ARBA" id="ARBA00004141"/>
    </source>
</evidence>
<evidence type="ECO:0000256" key="6">
    <source>
        <dbReference type="SAM" id="MobiDB-lite"/>
    </source>
</evidence>
<feature type="compositionally biased region" description="Gly residues" evidence="6">
    <location>
        <begin position="9"/>
        <end position="24"/>
    </location>
</feature>
<dbReference type="AlphaFoldDB" id="A0AAW0TYK5"/>
<feature type="region of interest" description="Disordered" evidence="6">
    <location>
        <begin position="1"/>
        <end position="62"/>
    </location>
</feature>
<evidence type="ECO:0000313" key="8">
    <source>
        <dbReference type="EMBL" id="KAK8392336.1"/>
    </source>
</evidence>
<dbReference type="Proteomes" id="UP001487740">
    <property type="component" value="Unassembled WGS sequence"/>
</dbReference>
<feature type="transmembrane region" description="Helical" evidence="7">
    <location>
        <begin position="528"/>
        <end position="550"/>
    </location>
</feature>
<evidence type="ECO:0000256" key="5">
    <source>
        <dbReference type="ARBA" id="ARBA00023136"/>
    </source>
</evidence>
<gene>
    <name evidence="8" type="ORF">O3P69_014583</name>
</gene>
<evidence type="ECO:0000313" key="9">
    <source>
        <dbReference type="Proteomes" id="UP001487740"/>
    </source>
</evidence>
<comment type="similarity">
    <text evidence="2">Belongs to the CLPTM1 family.</text>
</comment>
<organism evidence="8 9">
    <name type="scientific">Scylla paramamosain</name>
    <name type="common">Mud crab</name>
    <dbReference type="NCBI Taxonomy" id="85552"/>
    <lineage>
        <taxon>Eukaryota</taxon>
        <taxon>Metazoa</taxon>
        <taxon>Ecdysozoa</taxon>
        <taxon>Arthropoda</taxon>
        <taxon>Crustacea</taxon>
        <taxon>Multicrustacea</taxon>
        <taxon>Malacostraca</taxon>
        <taxon>Eumalacostraca</taxon>
        <taxon>Eucarida</taxon>
        <taxon>Decapoda</taxon>
        <taxon>Pleocyemata</taxon>
        <taxon>Brachyura</taxon>
        <taxon>Eubrachyura</taxon>
        <taxon>Portunoidea</taxon>
        <taxon>Portunidae</taxon>
        <taxon>Portuninae</taxon>
        <taxon>Scylla</taxon>
    </lineage>
</organism>
<comment type="caution">
    <text evidence="8">The sequence shown here is derived from an EMBL/GenBank/DDBJ whole genome shotgun (WGS) entry which is preliminary data.</text>
</comment>
<feature type="compositionally biased region" description="Basic and acidic residues" evidence="6">
    <location>
        <begin position="659"/>
        <end position="670"/>
    </location>
</feature>
<feature type="compositionally biased region" description="Low complexity" evidence="6">
    <location>
        <begin position="35"/>
        <end position="59"/>
    </location>
</feature>
<evidence type="ECO:0000256" key="3">
    <source>
        <dbReference type="ARBA" id="ARBA00022692"/>
    </source>
</evidence>
<evidence type="ECO:0008006" key="10">
    <source>
        <dbReference type="Google" id="ProtNLM"/>
    </source>
</evidence>
<dbReference type="EMBL" id="JARAKH010000022">
    <property type="protein sequence ID" value="KAK8392336.1"/>
    <property type="molecule type" value="Genomic_DNA"/>
</dbReference>
<keyword evidence="4 7" id="KW-1133">Transmembrane helix</keyword>
<dbReference type="InterPro" id="IPR008429">
    <property type="entry name" value="CLPTM1"/>
</dbReference>
<feature type="region of interest" description="Disordered" evidence="6">
    <location>
        <begin position="648"/>
        <end position="670"/>
    </location>
</feature>
<feature type="transmembrane region" description="Helical" evidence="7">
    <location>
        <begin position="501"/>
        <end position="522"/>
    </location>
</feature>
<comment type="subcellular location">
    <subcellularLocation>
        <location evidence="1">Membrane</location>
        <topology evidence="1">Multi-pass membrane protein</topology>
    </subcellularLocation>
</comment>
<keyword evidence="3 7" id="KW-0812">Transmembrane</keyword>
<dbReference type="PANTHER" id="PTHR21347">
    <property type="entry name" value="CLEFT LIP AND PALATE ASSOCIATED TRANSMEMBRANE PROTEIN-RELATED"/>
    <property type="match status" value="1"/>
</dbReference>
<keyword evidence="5 7" id="KW-0472">Membrane</keyword>
<evidence type="ECO:0000256" key="7">
    <source>
        <dbReference type="SAM" id="Phobius"/>
    </source>
</evidence>
<sequence length="670" mass="75178">MPQDNTESKGGGDGGGDGGGGGGAVAVRDSGNAGGELAVAGEAAEGQVEGQQGQQQGQERQPTAGESFLAITKSLVIRAIIIYFITSFFRRPQQPTTAPGDAPLDVTGGPGAVKIPATNLFTDGASLDLYVYKSESEMFGDFSDSSALVWKKENLVYGDWTGGPNGDGTFTHSMTFPASEKLRNNGSVYIHVYFVRSGFSPDPAAGSSRHSRRHTLYSSQRLNKYKRRRFKKTANLITGETSRSAEEILKAETLKEEILSHWHPNLTINLVHDFTQWTRGAVPPPLDEFVEFTASGDKYKPITFLNTYWNLVKDYQPINSSTTNLELSLTFQPLSLFKWQLYAAQAMKSRWPGTAILEGLGGEEDEEEQDTIKEAFLETSPYLLGLTILVSLLHSVFEFLAFKNDIQFWNNRESLEGLSVRSVFFNVFQSVIVLLYVLDNETNFVIKVSCFVGLGIEVWKITKVTDVSLDREHRILGFPRLRFTDKSTYVHSNTRQYDQLAFRYLSVCLFPLLGGYCVYSLVYNEHKGWYSFVLSMLYGFLLTFGFIMMTPQLFINYKLKSVAHLPWRMLTYKALNTFIDDIFAFVIKMPTMYRLGCLRDDVIFFIFLYQRYIYRVDPSRVNEFGFSQDMETKAKEKKLQVASQGTAAAVGNGSAAAEEAEKSLEEKKKD</sequence>
<dbReference type="GO" id="GO:0012505">
    <property type="term" value="C:endomembrane system"/>
    <property type="evidence" value="ECO:0007669"/>
    <property type="project" value="TreeGrafter"/>
</dbReference>
<feature type="transmembrane region" description="Helical" evidence="7">
    <location>
        <begin position="382"/>
        <end position="402"/>
    </location>
</feature>
<dbReference type="PANTHER" id="PTHR21347:SF14">
    <property type="entry name" value="LIPID SCRAMBLASE CLPTM1-RELATED"/>
    <property type="match status" value="1"/>
</dbReference>
<proteinExistence type="inferred from homology"/>
<dbReference type="Pfam" id="PF05602">
    <property type="entry name" value="CLPTM1"/>
    <property type="match status" value="1"/>
</dbReference>
<keyword evidence="9" id="KW-1185">Reference proteome</keyword>
<evidence type="ECO:0000256" key="2">
    <source>
        <dbReference type="ARBA" id="ARBA00009310"/>
    </source>
</evidence>
<name>A0AAW0TYK5_SCYPA</name>
<dbReference type="GO" id="GO:0016020">
    <property type="term" value="C:membrane"/>
    <property type="evidence" value="ECO:0007669"/>
    <property type="project" value="UniProtKB-SubCell"/>
</dbReference>
<accession>A0AAW0TYK5</accession>
<evidence type="ECO:0000256" key="4">
    <source>
        <dbReference type="ARBA" id="ARBA00022989"/>
    </source>
</evidence>
<protein>
    <recommendedName>
        <fullName evidence="10">Cleft lip and palate transmembrane protein 1</fullName>
    </recommendedName>
</protein>
<reference evidence="8 9" key="1">
    <citation type="submission" date="2023-03" db="EMBL/GenBank/DDBJ databases">
        <title>High-quality genome of Scylla paramamosain provides insights in environmental adaptation.</title>
        <authorList>
            <person name="Zhang L."/>
        </authorList>
    </citation>
    <scope>NUCLEOTIDE SEQUENCE [LARGE SCALE GENOMIC DNA]</scope>
    <source>
        <strain evidence="8">LZ_2023a</strain>
        <tissue evidence="8">Muscle</tissue>
    </source>
</reference>